<evidence type="ECO:0000313" key="3">
    <source>
        <dbReference type="EMBL" id="VDP32828.1"/>
    </source>
</evidence>
<keyword evidence="1" id="KW-0245">EGF-like domain</keyword>
<reference evidence="3 4" key="2">
    <citation type="submission" date="2018-11" db="EMBL/GenBank/DDBJ databases">
        <authorList>
            <consortium name="Pathogen Informatics"/>
        </authorList>
    </citation>
    <scope>NUCLEOTIDE SEQUENCE [LARGE SCALE GENOMIC DNA]</scope>
</reference>
<sequence>MRVPELPGFPMFDASTVENCDPDAAYAEHSNGKCKCRDGFMKQNGTCVPTEYHCPYGKALRRDGQRVLCDITIPQWPNIASQDSCPPKYQCFLHIQTNSASGNPAGHCCPISNGMLWEISICPVGNILAGATCTDLFYMPMDKISQDNRRTCPHSTHECVGSACCPSPCPASNMHFSFEGRCSTTVSLEEECQIDAMCFANAKCLSNGRGQRTCQCPNGFLKDTSMGYPICKKDVMAMPPK</sequence>
<dbReference type="Proteomes" id="UP000270296">
    <property type="component" value="Unassembled WGS sequence"/>
</dbReference>
<dbReference type="PROSITE" id="PS50026">
    <property type="entry name" value="EGF_3"/>
    <property type="match status" value="1"/>
</dbReference>
<evidence type="ECO:0000313" key="4">
    <source>
        <dbReference type="Proteomes" id="UP000270296"/>
    </source>
</evidence>
<reference evidence="5" key="1">
    <citation type="submission" date="2016-06" db="UniProtKB">
        <authorList>
            <consortium name="WormBaseParasite"/>
        </authorList>
    </citation>
    <scope>IDENTIFICATION</scope>
</reference>
<comment type="caution">
    <text evidence="1">Lacks conserved residue(s) required for the propagation of feature annotation.</text>
</comment>
<dbReference type="InterPro" id="IPR006149">
    <property type="entry name" value="EB_dom"/>
</dbReference>
<accession>A0A183J3W2</accession>
<dbReference type="EMBL" id="UZAM01014253">
    <property type="protein sequence ID" value="VDP32828.1"/>
    <property type="molecule type" value="Genomic_DNA"/>
</dbReference>
<name>A0A183J3W2_9BILA</name>
<evidence type="ECO:0000313" key="5">
    <source>
        <dbReference type="WBParaSite" id="SBAD_0001092901-mRNA-1"/>
    </source>
</evidence>
<feature type="domain" description="EGF-like" evidence="2">
    <location>
        <begin position="188"/>
        <end position="226"/>
    </location>
</feature>
<evidence type="ECO:0000259" key="2">
    <source>
        <dbReference type="PROSITE" id="PS50026"/>
    </source>
</evidence>
<evidence type="ECO:0000256" key="1">
    <source>
        <dbReference type="PROSITE-ProRule" id="PRU00076"/>
    </source>
</evidence>
<dbReference type="AlphaFoldDB" id="A0A183J3W2"/>
<gene>
    <name evidence="3" type="ORF">SBAD_LOCUS10560</name>
</gene>
<protein>
    <submittedName>
        <fullName evidence="5">EGF-like domain-containing protein</fullName>
    </submittedName>
</protein>
<dbReference type="Pfam" id="PF01683">
    <property type="entry name" value="EB"/>
    <property type="match status" value="1"/>
</dbReference>
<dbReference type="OrthoDB" id="5913885at2759"/>
<organism evidence="5">
    <name type="scientific">Soboliphyme baturini</name>
    <dbReference type="NCBI Taxonomy" id="241478"/>
    <lineage>
        <taxon>Eukaryota</taxon>
        <taxon>Metazoa</taxon>
        <taxon>Ecdysozoa</taxon>
        <taxon>Nematoda</taxon>
        <taxon>Enoplea</taxon>
        <taxon>Dorylaimia</taxon>
        <taxon>Dioctophymatida</taxon>
        <taxon>Dioctophymatoidea</taxon>
        <taxon>Soboliphymatidae</taxon>
        <taxon>Soboliphyme</taxon>
    </lineage>
</organism>
<dbReference type="WBParaSite" id="SBAD_0001092901-mRNA-1">
    <property type="protein sequence ID" value="SBAD_0001092901-mRNA-1"/>
    <property type="gene ID" value="SBAD_0001092901"/>
</dbReference>
<proteinExistence type="predicted"/>
<keyword evidence="4" id="KW-1185">Reference proteome</keyword>
<dbReference type="InterPro" id="IPR000742">
    <property type="entry name" value="EGF"/>
</dbReference>